<protein>
    <submittedName>
        <fullName evidence="2">Ion_trans domain-containing protein</fullName>
    </submittedName>
</protein>
<evidence type="ECO:0000313" key="1">
    <source>
        <dbReference type="Proteomes" id="UP000038045"/>
    </source>
</evidence>
<proteinExistence type="predicted"/>
<keyword evidence="1" id="KW-1185">Reference proteome</keyword>
<sequence>MAYSCRIDAIDRATNSSIEIKTRVSRYCKSLLSLKKTIGILLRSLLGNVQDVVVGTENEDLNVMLIHKVKIERFREPTLIKGYKIQLMISPYNENITNEVTDVSDVLDKSKLEQNTTFEYLFGLIELKSYNTYVFNWDKMLSKIKDEETYGFKIEIYNKIAVDNLKFSYIASYKENNIFYDLIENPILCTIHQCDLGYIIVSKDHDNTYFSTKYNDSITIEDAILVSLSTETKKLILYNVPYNERNIRLTICPFEFWVHKPSKIIQYIPRYGKNDGVILPSSEEAHIIVPILNDSIFSDFMDCGILKITNANVNVGFKKIEDKSEPNYGENIETILESQFTCGNDENVDDYFHFIYLEYMNKSSDVKWIFRKYDMGTKNFLFAGSSIYMYKKKIIENKMKNTLSNRRLSEDKIIVSPTCVRKLMIKNIQVLPSLPANYTLKYDESMNLYYYAINRNSFEKENEIKCRTKIQNDSNGQYNNFFKNVIHFDVIGIDKSGNEIIITKIENLKNIYNFKYFTCKVKESINKDYNYTYKLMKTYFIPENNSEFDLGHVNASFPERIIAYCDIDFVIQGSLIDMAVHINENISVTTGKITELKNLSKDFKYDGDNKVEYINSSYINVTDVMCTYETIIKTVFYTIQLYDYEEEIKYDDMDEKNDDEDSEFDHGEMGAIIKERKRKFGQFKKIKHRKRLSRSSYWTDASMDTNGTLSNTGLWARNNTKMANVGKKGMIKKTCTTISEGSGIQLST</sequence>
<dbReference type="Proteomes" id="UP000038045">
    <property type="component" value="Unplaced"/>
</dbReference>
<organism evidence="1 2">
    <name type="scientific">Parastrongyloides trichosuri</name>
    <name type="common">Possum-specific nematode worm</name>
    <dbReference type="NCBI Taxonomy" id="131310"/>
    <lineage>
        <taxon>Eukaryota</taxon>
        <taxon>Metazoa</taxon>
        <taxon>Ecdysozoa</taxon>
        <taxon>Nematoda</taxon>
        <taxon>Chromadorea</taxon>
        <taxon>Rhabditida</taxon>
        <taxon>Tylenchina</taxon>
        <taxon>Panagrolaimomorpha</taxon>
        <taxon>Strongyloidoidea</taxon>
        <taxon>Strongyloididae</taxon>
        <taxon>Parastrongyloides</taxon>
    </lineage>
</organism>
<evidence type="ECO:0000313" key="2">
    <source>
        <dbReference type="WBParaSite" id="PTRK_0001338200.1"/>
    </source>
</evidence>
<reference evidence="2" key="1">
    <citation type="submission" date="2017-02" db="UniProtKB">
        <authorList>
            <consortium name="WormBaseParasite"/>
        </authorList>
    </citation>
    <scope>IDENTIFICATION</scope>
</reference>
<name>A0A0N4ZXG9_PARTI</name>
<dbReference type="WBParaSite" id="PTRK_0001338200.1">
    <property type="protein sequence ID" value="PTRK_0001338200.1"/>
    <property type="gene ID" value="PTRK_0001338200"/>
</dbReference>
<dbReference type="AlphaFoldDB" id="A0A0N4ZXG9"/>
<accession>A0A0N4ZXG9</accession>